<proteinExistence type="predicted"/>
<gene>
    <name evidence="2" type="ORF">IWQ60_005314</name>
</gene>
<feature type="compositionally biased region" description="Low complexity" evidence="1">
    <location>
        <begin position="211"/>
        <end position="232"/>
    </location>
</feature>
<reference evidence="2" key="1">
    <citation type="submission" date="2022-07" db="EMBL/GenBank/DDBJ databases">
        <title>Phylogenomic reconstructions and comparative analyses of Kickxellomycotina fungi.</title>
        <authorList>
            <person name="Reynolds N.K."/>
            <person name="Stajich J.E."/>
            <person name="Barry K."/>
            <person name="Grigoriev I.V."/>
            <person name="Crous P."/>
            <person name="Smith M.E."/>
        </authorList>
    </citation>
    <scope>NUCLEOTIDE SEQUENCE</scope>
    <source>
        <strain evidence="2">RSA 861</strain>
    </source>
</reference>
<sequence length="623" mass="67170">MDLAIQGVRFASFALGFHRSVRALQSGRPDDIRDLVAFWVVVTLFGTLEGPADATIAWLPFYAELKAILLALLALPPSYGITSIYAYSVQPTLDLVEKDIDYVLNNYGRYLRNAMWQAVRSLFHSLTGYSVDMINNRVSQSWLNLWLVSYFSKPITDPLVHPADRIHPSVYDTTLVHLPEQHITPLTVPRRDTSTAGSVRGLAASFEKGTQPRQAQAAAAKPPRAAALPRSRAGQRGNGSKQPTFTKGKSTPPVLSQSIRSVAAIESEDEDFVPGGFLPAKKLRMGLPTPPASQAARVNMSTVASEISTEGEATAAPVGVPIKRRRSVTSLASIPEGGVEVVIPDTRVTSKAARIVRKTSTSRPSVARARITAANDENRAPASDTVKPVGRKVSRAGPTPLAATLKQPARTAGNRQPRPHLSVSVSQAADGPVSRTTRQAIGLGDKRRPETIVVSPSESTASEITVSSSTSHPTSDSEPEVEYTPPYRSVRGRAQRGFATVSNVTVDVCHTDDLVTTQSTIRPHRADPVCAVGETTQESAREIESPSPALACSNNAPLFRRRARRRSSTATGQTDTVSAAPRGGRGRGRAVPKLQPVITDEGIGIQPPLRHSPRHKPRINYRE</sequence>
<dbReference type="PANTHER" id="PTHR12300">
    <property type="entry name" value="HVA22-LIKE PROTEINS"/>
    <property type="match status" value="1"/>
</dbReference>
<evidence type="ECO:0000256" key="1">
    <source>
        <dbReference type="SAM" id="MobiDB-lite"/>
    </source>
</evidence>
<dbReference type="Proteomes" id="UP001150569">
    <property type="component" value="Unassembled WGS sequence"/>
</dbReference>
<feature type="region of interest" description="Disordered" evidence="1">
    <location>
        <begin position="371"/>
        <end position="484"/>
    </location>
</feature>
<dbReference type="EMBL" id="JANBPT010000283">
    <property type="protein sequence ID" value="KAJ1924275.1"/>
    <property type="molecule type" value="Genomic_DNA"/>
</dbReference>
<dbReference type="Pfam" id="PF03134">
    <property type="entry name" value="TB2_DP1_HVA22"/>
    <property type="match status" value="1"/>
</dbReference>
<feature type="region of interest" description="Disordered" evidence="1">
    <location>
        <begin position="204"/>
        <end position="255"/>
    </location>
</feature>
<comment type="caution">
    <text evidence="2">The sequence shown here is derived from an EMBL/GenBank/DDBJ whole genome shotgun (WGS) entry which is preliminary data.</text>
</comment>
<dbReference type="AlphaFoldDB" id="A0A9W8DT62"/>
<organism evidence="2 3">
    <name type="scientific">Tieghemiomyces parasiticus</name>
    <dbReference type="NCBI Taxonomy" id="78921"/>
    <lineage>
        <taxon>Eukaryota</taxon>
        <taxon>Fungi</taxon>
        <taxon>Fungi incertae sedis</taxon>
        <taxon>Zoopagomycota</taxon>
        <taxon>Kickxellomycotina</taxon>
        <taxon>Dimargaritomycetes</taxon>
        <taxon>Dimargaritales</taxon>
        <taxon>Dimargaritaceae</taxon>
        <taxon>Tieghemiomyces</taxon>
    </lineage>
</organism>
<protein>
    <submittedName>
        <fullName evidence="2">Uncharacterized protein</fullName>
    </submittedName>
</protein>
<name>A0A9W8DT62_9FUNG</name>
<feature type="compositionally biased region" description="Low complexity" evidence="1">
    <location>
        <begin position="465"/>
        <end position="476"/>
    </location>
</feature>
<feature type="compositionally biased region" description="Polar residues" evidence="1">
    <location>
        <begin position="454"/>
        <end position="464"/>
    </location>
</feature>
<dbReference type="InterPro" id="IPR004345">
    <property type="entry name" value="TB2_DP1_HVA22"/>
</dbReference>
<feature type="region of interest" description="Disordered" evidence="1">
    <location>
        <begin position="562"/>
        <end position="623"/>
    </location>
</feature>
<keyword evidence="3" id="KW-1185">Reference proteome</keyword>
<accession>A0A9W8DT62</accession>
<feature type="compositionally biased region" description="Polar residues" evidence="1">
    <location>
        <begin position="238"/>
        <end position="255"/>
    </location>
</feature>
<evidence type="ECO:0000313" key="2">
    <source>
        <dbReference type="EMBL" id="KAJ1924275.1"/>
    </source>
</evidence>
<feature type="compositionally biased region" description="Basic residues" evidence="1">
    <location>
        <begin position="611"/>
        <end position="623"/>
    </location>
</feature>
<evidence type="ECO:0000313" key="3">
    <source>
        <dbReference type="Proteomes" id="UP001150569"/>
    </source>
</evidence>